<keyword evidence="6 11" id="KW-0067">ATP-binding</keyword>
<dbReference type="InterPro" id="IPR004815">
    <property type="entry name" value="Lon_bac/euk-typ"/>
</dbReference>
<feature type="domain" description="Lon proteolytic" evidence="15">
    <location>
        <begin position="827"/>
        <end position="1017"/>
    </location>
</feature>
<dbReference type="AlphaFoldDB" id="G3MF31"/>
<evidence type="ECO:0000256" key="8">
    <source>
        <dbReference type="ARBA" id="ARBA00023125"/>
    </source>
</evidence>
<dbReference type="PROSITE" id="PS51786">
    <property type="entry name" value="LON_PROTEOLYTIC"/>
    <property type="match status" value="1"/>
</dbReference>
<organism evidence="17">
    <name type="scientific">Amblyomma maculatum</name>
    <name type="common">Gulf Coast tick</name>
    <dbReference type="NCBI Taxonomy" id="34609"/>
    <lineage>
        <taxon>Eukaryota</taxon>
        <taxon>Metazoa</taxon>
        <taxon>Ecdysozoa</taxon>
        <taxon>Arthropoda</taxon>
        <taxon>Chelicerata</taxon>
        <taxon>Arachnida</taxon>
        <taxon>Acari</taxon>
        <taxon>Parasitiformes</taxon>
        <taxon>Ixodida</taxon>
        <taxon>Ixodoidea</taxon>
        <taxon>Ixodidae</taxon>
        <taxon>Amblyomminae</taxon>
        <taxon>Amblyomma</taxon>
    </lineage>
</organism>
<evidence type="ECO:0000256" key="10">
    <source>
        <dbReference type="ARBA" id="ARBA00050665"/>
    </source>
</evidence>
<dbReference type="SUPFAM" id="SSF52540">
    <property type="entry name" value="P-loop containing nucleoside triphosphate hydrolases"/>
    <property type="match status" value="1"/>
</dbReference>
<dbReference type="FunFam" id="3.30.230.10:FF:000015">
    <property type="entry name" value="Lon protease homolog, mitochondrial"/>
    <property type="match status" value="1"/>
</dbReference>
<dbReference type="FunFam" id="3.40.50.300:FF:000021">
    <property type="entry name" value="Lon protease homolog"/>
    <property type="match status" value="1"/>
</dbReference>
<dbReference type="GO" id="GO:0007005">
    <property type="term" value="P:mitochondrion organization"/>
    <property type="evidence" value="ECO:0007669"/>
    <property type="project" value="TreeGrafter"/>
</dbReference>
<proteinExistence type="evidence at transcript level"/>
<comment type="subunit">
    <text evidence="11">Homohexamer or homoheptamer. Organized in a ring with a central cavity.</text>
</comment>
<evidence type="ECO:0000256" key="9">
    <source>
        <dbReference type="ARBA" id="ARBA00023128"/>
    </source>
</evidence>
<dbReference type="SUPFAM" id="SSF54211">
    <property type="entry name" value="Ribosomal protein S5 domain 2-like"/>
    <property type="match status" value="1"/>
</dbReference>
<dbReference type="InterPro" id="IPR020568">
    <property type="entry name" value="Ribosomal_Su5_D2-typ_SF"/>
</dbReference>
<dbReference type="SMART" id="SM00464">
    <property type="entry name" value="LON"/>
    <property type="match status" value="1"/>
</dbReference>
<protein>
    <recommendedName>
        <fullName evidence="11">Lon protease homolog, mitochondrial</fullName>
        <ecNumber evidence="11">3.4.21.53</ecNumber>
    </recommendedName>
</protein>
<dbReference type="InterPro" id="IPR015947">
    <property type="entry name" value="PUA-like_sf"/>
</dbReference>
<dbReference type="GO" id="GO:0070407">
    <property type="term" value="P:oxidation-dependent protein catabolic process"/>
    <property type="evidence" value="ECO:0007669"/>
    <property type="project" value="UniProtKB-UniRule"/>
</dbReference>
<dbReference type="Gene3D" id="3.30.230.10">
    <property type="match status" value="1"/>
</dbReference>
<dbReference type="Pfam" id="PF05362">
    <property type="entry name" value="Lon_C"/>
    <property type="match status" value="1"/>
</dbReference>
<dbReference type="InterPro" id="IPR054594">
    <property type="entry name" value="Lon_lid"/>
</dbReference>
<dbReference type="GO" id="GO:0003697">
    <property type="term" value="F:single-stranded DNA binding"/>
    <property type="evidence" value="ECO:0007669"/>
    <property type="project" value="TreeGrafter"/>
</dbReference>
<feature type="active site" evidence="11 12">
    <location>
        <position position="923"/>
    </location>
</feature>
<keyword evidence="8 11" id="KW-0238">DNA-binding</keyword>
<sequence length="1017" mass="113683">MAALIKEPMRATGRNVLSSALIQREHGFTSGARVAASTIKTVPSMRLSQCCRYSQSVTKASSEAHRRNSCYLLTVAGYSTPRRLLQRRGVFGSNWRYYSCTSAVSRLGGWRFYDKNAANGTSWPALSANKLQNFAGTATNCVRAYCDQQKPDELPDDEAPKSEGSVIHYPNQGVGAVAALTVPDIWPQVPVIAVSRNPVFPRFIKMVEVSNPALVDLIRRKVRLNQPYAGVFLKRDESNEAEVVDKLDDLYSVGTFVQIHELQDLGEKLRMIVMAHRRVKIIRQLVEEEEEVKRSNRRRRRPSSNGRTTNAASSEEVVEDSSPNKEAPSPAVSVPMGPVLMAEVENVPHEKFVITEEMKAVTQEIVKTIRDIIALNPLYRESIQQMIQAGQRVVDNPVYLSDLGAALTGAESHELQQILEETDISKRLLLALSLLKKEYELSKLQQKIGKEVEEKVKSQHRRYMLQEQLKAIKKELGLEKDDKDAIEEKFKQRLQDLIVPKQVMEVIDEELNKLSFLDNHSSEFSVTRNYLDWLTSLPWGKTSEENLDLARAKEVLEEDHYGMDDVKKRILEFIAVSQLKGTTQGKILCFYGPPGVGKTSIARSIARALNREYFRFSVGGMTDVAEIKGHRRTYVGAMPGKLIQCLKDKNGNPLVLIDEVDKIGRGYQGDPSSALLEVLDPEQNCSFLDHYLDVNVDLSKILFICTANVTDTIPEPLKDRMEMIELSGYVAEEKMAIAQRYLIPQARSLSGIEENQVDVKPESLQQLIKYYCRESGVRNLQKHIEKIFRKAAFKIVSKECEVVEVKPENLNDFVGKPLFTHDKMYDETPPGVVMGLAWTAMGGSTLYIETAVPRPLEPGGDKKPEGSLQLTGHLGDVMKESANIAYTFAKAFLLAQAPENDYLQKAHIHLHVPEGAVPKDGPSAGITMVTAMLSLALNKPVKPGVAMTGEVSLTGKVLPVGGIKEKTIAAKRVGVTCLILPEENKKDYTELQDYITEGLEVHFVDHYSKVFDFVLKG</sequence>
<dbReference type="Gene3D" id="1.10.8.60">
    <property type="match status" value="1"/>
</dbReference>
<dbReference type="GO" id="GO:0005524">
    <property type="term" value="F:ATP binding"/>
    <property type="evidence" value="ECO:0007669"/>
    <property type="project" value="UniProtKB-UniRule"/>
</dbReference>
<comment type="similarity">
    <text evidence="11 12 13">Belongs to the peptidase S16 family.</text>
</comment>
<dbReference type="PRINTS" id="PR00830">
    <property type="entry name" value="ENDOLAPTASE"/>
</dbReference>
<keyword evidence="9 11" id="KW-0496">Mitochondrion</keyword>
<evidence type="ECO:0000256" key="13">
    <source>
        <dbReference type="RuleBase" id="RU000591"/>
    </source>
</evidence>
<dbReference type="PANTHER" id="PTHR43718">
    <property type="entry name" value="LON PROTEASE"/>
    <property type="match status" value="1"/>
</dbReference>
<evidence type="ECO:0000256" key="5">
    <source>
        <dbReference type="ARBA" id="ARBA00022825"/>
    </source>
</evidence>
<dbReference type="InterPro" id="IPR027417">
    <property type="entry name" value="P-loop_NTPase"/>
</dbReference>
<dbReference type="InterPro" id="IPR008268">
    <property type="entry name" value="Peptidase_S16_AS"/>
</dbReference>
<dbReference type="Gene3D" id="2.30.130.40">
    <property type="entry name" value="LON domain-like"/>
    <property type="match status" value="1"/>
</dbReference>
<evidence type="ECO:0000256" key="6">
    <source>
        <dbReference type="ARBA" id="ARBA00022840"/>
    </source>
</evidence>
<name>G3MF31_AMBMU</name>
<dbReference type="NCBIfam" id="TIGR00763">
    <property type="entry name" value="lon"/>
    <property type="match status" value="1"/>
</dbReference>
<dbReference type="Gene3D" id="1.20.5.5270">
    <property type="match status" value="1"/>
</dbReference>
<dbReference type="SMART" id="SM00382">
    <property type="entry name" value="AAA"/>
    <property type="match status" value="1"/>
</dbReference>
<dbReference type="GO" id="GO:0004252">
    <property type="term" value="F:serine-type endopeptidase activity"/>
    <property type="evidence" value="ECO:0007669"/>
    <property type="project" value="UniProtKB-UniRule"/>
</dbReference>
<dbReference type="Gene3D" id="3.40.50.300">
    <property type="entry name" value="P-loop containing nucleotide triphosphate hydrolases"/>
    <property type="match status" value="1"/>
</dbReference>
<dbReference type="GO" id="GO:0005759">
    <property type="term" value="C:mitochondrial matrix"/>
    <property type="evidence" value="ECO:0007669"/>
    <property type="project" value="UniProtKB-SubCell"/>
</dbReference>
<dbReference type="InterPro" id="IPR003111">
    <property type="entry name" value="Lon_prtase_N"/>
</dbReference>
<dbReference type="FunFam" id="1.20.58.1480:FF:000002">
    <property type="entry name" value="Lon protease homolog, mitochondrial"/>
    <property type="match status" value="1"/>
</dbReference>
<dbReference type="InterPro" id="IPR027065">
    <property type="entry name" value="Lon_Prtase"/>
</dbReference>
<dbReference type="InterPro" id="IPR008269">
    <property type="entry name" value="Lon_proteolytic"/>
</dbReference>
<evidence type="ECO:0000256" key="1">
    <source>
        <dbReference type="ARBA" id="ARBA00004305"/>
    </source>
</evidence>
<dbReference type="CDD" id="cd19500">
    <property type="entry name" value="RecA-like_Lon"/>
    <property type="match status" value="1"/>
</dbReference>
<dbReference type="EMBL" id="JO840482">
    <property type="protein sequence ID" value="AEO32099.1"/>
    <property type="molecule type" value="mRNA"/>
</dbReference>
<dbReference type="PROSITE" id="PS51787">
    <property type="entry name" value="LON_N"/>
    <property type="match status" value="1"/>
</dbReference>
<evidence type="ECO:0000256" key="12">
    <source>
        <dbReference type="PROSITE-ProRule" id="PRU01122"/>
    </source>
</evidence>
<dbReference type="InterPro" id="IPR003959">
    <property type="entry name" value="ATPase_AAA_core"/>
</dbReference>
<dbReference type="Pfam" id="PF22667">
    <property type="entry name" value="Lon_lid"/>
    <property type="match status" value="1"/>
</dbReference>
<dbReference type="GO" id="GO:0034599">
    <property type="term" value="P:cellular response to oxidative stress"/>
    <property type="evidence" value="ECO:0007669"/>
    <property type="project" value="UniProtKB-UniRule"/>
</dbReference>
<dbReference type="GO" id="GO:0043565">
    <property type="term" value="F:sequence-specific DNA binding"/>
    <property type="evidence" value="ECO:0007669"/>
    <property type="project" value="UniProtKB-UniRule"/>
</dbReference>
<evidence type="ECO:0000256" key="11">
    <source>
        <dbReference type="HAMAP-Rule" id="MF_03120"/>
    </source>
</evidence>
<dbReference type="MEROPS" id="S16.002"/>
<comment type="function">
    <text evidence="11">ATP-dependent serine protease that mediates the selective degradation of misfolded, unassembled or oxidatively damaged polypeptides as well as certain short-lived regulatory proteins in the mitochondrial matrix. May also have a chaperone function in the assembly of inner membrane protein complexes. Participates in the regulation of mitochondrial gene expression and in the maintenance of the integrity of the mitochondrial genome. Binds to mitochondrial DNA in a site-specific manner.</text>
</comment>
<evidence type="ECO:0000313" key="17">
    <source>
        <dbReference type="EMBL" id="AEO32099.1"/>
    </source>
</evidence>
<evidence type="ECO:0000256" key="7">
    <source>
        <dbReference type="ARBA" id="ARBA00022946"/>
    </source>
</evidence>
<comment type="subcellular location">
    <subcellularLocation>
        <location evidence="1 11">Mitochondrion matrix</location>
    </subcellularLocation>
</comment>
<dbReference type="InterPro" id="IPR027503">
    <property type="entry name" value="Lonm_euk"/>
</dbReference>
<feature type="domain" description="Lon N-terminal" evidence="16">
    <location>
        <begin position="189"/>
        <end position="439"/>
    </location>
</feature>
<feature type="binding site" evidence="11">
    <location>
        <begin position="592"/>
        <end position="599"/>
    </location>
    <ligand>
        <name>ATP</name>
        <dbReference type="ChEBI" id="CHEBI:30616"/>
    </ligand>
</feature>
<feature type="region of interest" description="Disordered" evidence="14">
    <location>
        <begin position="291"/>
        <end position="334"/>
    </location>
</feature>
<dbReference type="InterPro" id="IPR003593">
    <property type="entry name" value="AAA+_ATPase"/>
</dbReference>
<dbReference type="FunFam" id="2.30.130.40:FF:000004">
    <property type="entry name" value="Lon protease homolog, mitochondrial"/>
    <property type="match status" value="1"/>
</dbReference>
<dbReference type="PROSITE" id="PS01046">
    <property type="entry name" value="LON_SER"/>
    <property type="match status" value="1"/>
</dbReference>
<accession>G3MF31</accession>
<evidence type="ECO:0000256" key="2">
    <source>
        <dbReference type="ARBA" id="ARBA00022670"/>
    </source>
</evidence>
<dbReference type="FunFam" id="1.10.8.60:FF:000043">
    <property type="entry name" value="Lon protease homolog, mitochondrial"/>
    <property type="match status" value="1"/>
</dbReference>
<dbReference type="Gene3D" id="1.20.58.1480">
    <property type="match status" value="1"/>
</dbReference>
<keyword evidence="3 11" id="KW-0547">Nucleotide-binding</keyword>
<keyword evidence="4 11" id="KW-0378">Hydrolase</keyword>
<dbReference type="SUPFAM" id="SSF88697">
    <property type="entry name" value="PUA domain-like"/>
    <property type="match status" value="1"/>
</dbReference>
<dbReference type="GO" id="GO:0016887">
    <property type="term" value="F:ATP hydrolysis activity"/>
    <property type="evidence" value="ECO:0007669"/>
    <property type="project" value="UniProtKB-UniRule"/>
</dbReference>
<keyword evidence="5 11" id="KW-0720">Serine protease</keyword>
<feature type="compositionally biased region" description="Low complexity" evidence="14">
    <location>
        <begin position="303"/>
        <end position="315"/>
    </location>
</feature>
<evidence type="ECO:0000256" key="4">
    <source>
        <dbReference type="ARBA" id="ARBA00022801"/>
    </source>
</evidence>
<feature type="active site" evidence="11 12">
    <location>
        <position position="966"/>
    </location>
</feature>
<evidence type="ECO:0000259" key="16">
    <source>
        <dbReference type="PROSITE" id="PS51787"/>
    </source>
</evidence>
<dbReference type="HAMAP" id="MF_03120">
    <property type="entry name" value="lonm_euk"/>
    <property type="match status" value="1"/>
</dbReference>
<dbReference type="FunFam" id="1.20.5.5270:FF:000001">
    <property type="entry name" value="Lon protease homolog, mitochondrial"/>
    <property type="match status" value="1"/>
</dbReference>
<dbReference type="GO" id="GO:0004176">
    <property type="term" value="F:ATP-dependent peptidase activity"/>
    <property type="evidence" value="ECO:0007669"/>
    <property type="project" value="UniProtKB-UniRule"/>
</dbReference>
<dbReference type="PANTHER" id="PTHR43718:SF2">
    <property type="entry name" value="LON PROTEASE HOMOLOG, MITOCHONDRIAL"/>
    <property type="match status" value="1"/>
</dbReference>
<dbReference type="GO" id="GO:0051131">
    <property type="term" value="P:chaperone-mediated protein complex assembly"/>
    <property type="evidence" value="ECO:0007669"/>
    <property type="project" value="UniProtKB-UniRule"/>
</dbReference>
<dbReference type="EC" id="3.4.21.53" evidence="11"/>
<dbReference type="InterPro" id="IPR014721">
    <property type="entry name" value="Ribsml_uS5_D2-typ_fold_subgr"/>
</dbReference>
<reference evidence="17" key="1">
    <citation type="journal article" date="2011" name="PLoS ONE">
        <title>A deep insight into the sialotranscriptome of the gulf coast tick, Amblyomma maculatum.</title>
        <authorList>
            <person name="Karim S."/>
            <person name="Singh P."/>
            <person name="Ribeiro J.M."/>
        </authorList>
    </citation>
    <scope>NUCLEOTIDE SEQUENCE</scope>
    <source>
        <tissue evidence="17">Salivary gland</tissue>
    </source>
</reference>
<dbReference type="GO" id="GO:0006515">
    <property type="term" value="P:protein quality control for misfolded or incompletely synthesized proteins"/>
    <property type="evidence" value="ECO:0007669"/>
    <property type="project" value="UniProtKB-UniRule"/>
</dbReference>
<keyword evidence="2 11" id="KW-0645">Protease</keyword>
<dbReference type="Pfam" id="PF02190">
    <property type="entry name" value="LON_substr_bdg"/>
    <property type="match status" value="1"/>
</dbReference>
<evidence type="ECO:0000259" key="15">
    <source>
        <dbReference type="PROSITE" id="PS51786"/>
    </source>
</evidence>
<evidence type="ECO:0000256" key="14">
    <source>
        <dbReference type="SAM" id="MobiDB-lite"/>
    </source>
</evidence>
<comment type="catalytic activity">
    <reaction evidence="10 11">
        <text>Hydrolysis of proteins in presence of ATP.</text>
        <dbReference type="EC" id="3.4.21.53"/>
    </reaction>
</comment>
<dbReference type="Pfam" id="PF00004">
    <property type="entry name" value="AAA"/>
    <property type="match status" value="1"/>
</dbReference>
<dbReference type="InterPro" id="IPR046336">
    <property type="entry name" value="Lon_prtase_N_sf"/>
</dbReference>
<evidence type="ECO:0000256" key="3">
    <source>
        <dbReference type="ARBA" id="ARBA00022741"/>
    </source>
</evidence>
<keyword evidence="7" id="KW-0809">Transit peptide</keyword>